<evidence type="ECO:0000313" key="2">
    <source>
        <dbReference type="EMBL" id="SUZ89822.1"/>
    </source>
</evidence>
<dbReference type="InterPro" id="IPR001457">
    <property type="entry name" value="NADH_UbQ/plastoQ_OxRdtase_su6"/>
</dbReference>
<name>A0A381RDH4_9ZZZZ</name>
<feature type="transmembrane region" description="Helical" evidence="1">
    <location>
        <begin position="125"/>
        <end position="146"/>
    </location>
</feature>
<dbReference type="Pfam" id="PF00499">
    <property type="entry name" value="Oxidored_q3"/>
    <property type="match status" value="1"/>
</dbReference>
<feature type="transmembrane region" description="Helical" evidence="1">
    <location>
        <begin position="15"/>
        <end position="36"/>
    </location>
</feature>
<feature type="transmembrane region" description="Helical" evidence="1">
    <location>
        <begin position="84"/>
        <end position="105"/>
    </location>
</feature>
<keyword evidence="1" id="KW-0472">Membrane</keyword>
<protein>
    <recommendedName>
        <fullName evidence="3">NADH-quinone oxidoreductase subunit J</fullName>
    </recommendedName>
</protein>
<dbReference type="Gene3D" id="1.20.120.1200">
    <property type="entry name" value="NADH-ubiquinone/plastoquinone oxidoreductase chain 6, subunit NuoJ"/>
    <property type="match status" value="1"/>
</dbReference>
<dbReference type="GO" id="GO:0008137">
    <property type="term" value="F:NADH dehydrogenase (ubiquinone) activity"/>
    <property type="evidence" value="ECO:0007669"/>
    <property type="project" value="InterPro"/>
</dbReference>
<dbReference type="EMBL" id="UINC01001843">
    <property type="protein sequence ID" value="SUZ89822.1"/>
    <property type="molecule type" value="Genomic_DNA"/>
</dbReference>
<gene>
    <name evidence="2" type="ORF">METZ01_LOCUS42676</name>
</gene>
<evidence type="ECO:0008006" key="3">
    <source>
        <dbReference type="Google" id="ProtNLM"/>
    </source>
</evidence>
<organism evidence="2">
    <name type="scientific">marine metagenome</name>
    <dbReference type="NCBI Taxonomy" id="408172"/>
    <lineage>
        <taxon>unclassified sequences</taxon>
        <taxon>metagenomes</taxon>
        <taxon>ecological metagenomes</taxon>
    </lineage>
</organism>
<feature type="transmembrane region" description="Helical" evidence="1">
    <location>
        <begin position="42"/>
        <end position="63"/>
    </location>
</feature>
<keyword evidence="1" id="KW-1133">Transmembrane helix</keyword>
<dbReference type="PANTHER" id="PTHR33269">
    <property type="entry name" value="NADH-UBIQUINONE OXIDOREDUCTASE CHAIN 6"/>
    <property type="match status" value="1"/>
</dbReference>
<keyword evidence="1" id="KW-0812">Transmembrane</keyword>
<sequence length="151" mass="16254">MAIGSALIVVLHSNLFYSAIALVVTLFSVAGFYVFLWADFLAGVQVVIYIGGILVLILFGIMLTNRISSVNISHSNLNKSGGATVVLGIFGIIVWMIFNTPWLQVSMQEPAQTVGEIGRLLMTHYLLPFEVASILLLAALIGAAMLSRKAN</sequence>
<evidence type="ECO:0000256" key="1">
    <source>
        <dbReference type="SAM" id="Phobius"/>
    </source>
</evidence>
<dbReference type="InterPro" id="IPR042106">
    <property type="entry name" value="Nuo/plastoQ_OxRdtase_6_NuoJ"/>
</dbReference>
<reference evidence="2" key="1">
    <citation type="submission" date="2018-05" db="EMBL/GenBank/DDBJ databases">
        <authorList>
            <person name="Lanie J.A."/>
            <person name="Ng W.-L."/>
            <person name="Kazmierczak K.M."/>
            <person name="Andrzejewski T.M."/>
            <person name="Davidsen T.M."/>
            <person name="Wayne K.J."/>
            <person name="Tettelin H."/>
            <person name="Glass J.I."/>
            <person name="Rusch D."/>
            <person name="Podicherti R."/>
            <person name="Tsui H.-C.T."/>
            <person name="Winkler M.E."/>
        </authorList>
    </citation>
    <scope>NUCLEOTIDE SEQUENCE</scope>
</reference>
<dbReference type="AlphaFoldDB" id="A0A381RDH4"/>
<proteinExistence type="predicted"/>
<dbReference type="PANTHER" id="PTHR33269:SF17">
    <property type="entry name" value="NADH-UBIQUINONE OXIDOREDUCTASE CHAIN 6"/>
    <property type="match status" value="1"/>
</dbReference>
<accession>A0A381RDH4</accession>